<accession>A0ACB8NZN9</accession>
<reference evidence="2" key="1">
    <citation type="journal article" date="2023" name="Hortic. Res.">
        <title>A chromosome-level phased genome enabling allele-level studies in sweet orange: a case study on citrus Huanglongbing tolerance.</title>
        <authorList>
            <person name="Wu B."/>
            <person name="Yu Q."/>
            <person name="Deng Z."/>
            <person name="Duan Y."/>
            <person name="Luo F."/>
            <person name="Gmitter F. Jr."/>
        </authorList>
    </citation>
    <scope>NUCLEOTIDE SEQUENCE [LARGE SCALE GENOMIC DNA]</scope>
    <source>
        <strain evidence="2">cv. Valencia</strain>
    </source>
</reference>
<evidence type="ECO:0000313" key="2">
    <source>
        <dbReference type="Proteomes" id="UP000829398"/>
    </source>
</evidence>
<dbReference type="EMBL" id="CM039170">
    <property type="protein sequence ID" value="KAH9803520.1"/>
    <property type="molecule type" value="Genomic_DNA"/>
</dbReference>
<dbReference type="Proteomes" id="UP000829398">
    <property type="component" value="Chromosome 1"/>
</dbReference>
<organism evidence="1 2">
    <name type="scientific">Citrus sinensis</name>
    <name type="common">Sweet orange</name>
    <name type="synonym">Citrus aurantium var. sinensis</name>
    <dbReference type="NCBI Taxonomy" id="2711"/>
    <lineage>
        <taxon>Eukaryota</taxon>
        <taxon>Viridiplantae</taxon>
        <taxon>Streptophyta</taxon>
        <taxon>Embryophyta</taxon>
        <taxon>Tracheophyta</taxon>
        <taxon>Spermatophyta</taxon>
        <taxon>Magnoliopsida</taxon>
        <taxon>eudicotyledons</taxon>
        <taxon>Gunneridae</taxon>
        <taxon>Pentapetalae</taxon>
        <taxon>rosids</taxon>
        <taxon>malvids</taxon>
        <taxon>Sapindales</taxon>
        <taxon>Rutaceae</taxon>
        <taxon>Aurantioideae</taxon>
        <taxon>Citrus</taxon>
    </lineage>
</organism>
<proteinExistence type="predicted"/>
<protein>
    <submittedName>
        <fullName evidence="1">Uncharacterized protein</fullName>
    </submittedName>
</protein>
<name>A0ACB8NZN9_CITSI</name>
<gene>
    <name evidence="1" type="ORF">KPL71_001801</name>
</gene>
<comment type="caution">
    <text evidence="1">The sequence shown here is derived from an EMBL/GenBank/DDBJ whole genome shotgun (WGS) entry which is preliminary data.</text>
</comment>
<sequence>MDDPNRFLPVLPPVQAEKTLREYFSPLAANQPSCIVLPQTTATHFELKPSVIQLLPSFHGLERDDPYLHIKEFLDICSTFRFQNFNDESIRLRMFPFSLKDKAKAWLNSLHAGSISTWDELSNKFLTKFFPMSKTNALRREISDFYQREGEQFYECWERFNGLLLKCPHHGFEKWRLIQCFYNGLTMSNRHMVESMNGGRFLNLHEGAAWDFFNSLSENSQQWDFSNQREKSSQVSRKGLYEVKDDFDVKSTLATLSRKVDALALNQSMNHHPSIANEVCAICSNLSHTAQNCPSLPAYQEAYSEQVHALQSYEKTSNNPYSPTYNPNWRNHPNFSWKQNQPLSNQGGQQLNMPNQQFVPPNQVYPPAQQPMSQFVAPQQRKPSLEDTLQSFIQSTQQAFQSNTQAILKLEHQLGQLATTVAEREKGKFPSQPIPNPKGVHEVGSSSSHQHEEAKSVMTLRRGKLFDNKVEVQTRKTSEPTSSDPVPSQDSSPNDLEESGPPAYIPKAHFPQRLTKVKKGTSTGEIMEIFKQVSINIPLLDAIKQVPSYAKFLKDLCTKKRNLHVIKKAFLTEQTSNLLQCKMPPKFKDPGSPTISCVIGNQCFDKTLLHLGVSVNLLPYSVYMQLGLGELKSTPIILQLADRSMKIPRGIIEDVLIQIDKFYYPVDFIVIDTQHVHDPKKHTPVILGRPFLATADALINCRNGNMQLFGNMTMELNIFNVTKQPQEEDEFVEANMIEELVEDSFISNHNDDPLEACLTHFDLSFNDDSAIAEISALLDAPLITDTTKWKTKSELLPHSEKKIGPSAEAPPKLELKALPDTLEYAFLGESDTLPVIISSSLDLEQKGKLLGILKEHKEAIGWTIADIKGINPVDCMHRIHLEENAKPIREMQRRLNPNMKEVVRAEVIKLLDAGIIYPISDSSWVSPVQVVPKKSGVTVVTNANNELIPTRVTTGWRVCIDDRKLNSFTRKDHFSLPFIDQMLYRLAGHDFYCFLDGYSGYNQIPIAPEDQEKTTFTCPFGTFAYRIMPFGLYNAPATFQRCMLSIFSDMVERFLEVFMDDFSIYGDSFDECLQHLTLVLQRCKEKNLVLNWEKCHFMVKQGIVLGHIISSKGIEVDKAKVDLISNLPHPKSVKEVRSFLGHAGFYRRFIKDFSKISRPLCNLFVKDVPFIFDESCLDAFAKLKKLLTSSPIIQPPNWDLHFEIMCDAFDYAVGAVLGQRLDRVPYVIYYASMTLNDAQLNYSTTEKEMLAVVFALDKFRSYLIGCKVIIFTDHAALKYLFTKKDAKARLIRWVLLLQEFDIEFRDKKGSENVVADHLSRLDLKFIPESLPLNESFPDEQLMSVNVVPWFADIVTYLATGQIPEHWTKQDRTKFLSKVKDFFWDNPYLFKYCADHIIRRCVPDNEIKSVISFCHEQACGGHFSAKKTATKILQCGFYWPTLFHDAYIFCSLCDRCQRMGSISKRNMMPLNPILVVEIFDVWGIDFMGPFPPSFGYQYILVAVDYVSKWVEAIPCKTNDHRVVVKFLKSNILSRFGFPRTIISDGGTHFCNKPFNTLLDKYSITHKVATPYHPQTSGQVEISNREIKQILEKTVRPDRKDWSLRLDDALWAYRTAFKTPIGMSPYRLVYGKACHLPVELEHRAYWAIKKFNFDMQQAGSKKRLQLAELEEIRNDAYENAKIYKQRMKVFHDKHILRKVFTPVRTVFPYGAIEIENPKNGDLFKAKAVDVEDFGNGFD</sequence>
<evidence type="ECO:0000313" key="1">
    <source>
        <dbReference type="EMBL" id="KAH9803520.1"/>
    </source>
</evidence>
<keyword evidence="2" id="KW-1185">Reference proteome</keyword>